<evidence type="ECO:0000313" key="2">
    <source>
        <dbReference type="Proteomes" id="UP000045782"/>
    </source>
</evidence>
<evidence type="ECO:0000313" key="1">
    <source>
        <dbReference type="EMBL" id="CPV64963.1"/>
    </source>
</evidence>
<dbReference type="RefSeq" id="WP_016893211.1">
    <property type="nucleotide sequence ID" value="NZ_CP014961.1"/>
</dbReference>
<dbReference type="AlphaFoldDB" id="A0A0U0YTI5"/>
<reference evidence="1 2" key="1">
    <citation type="submission" date="2015-03" db="EMBL/GenBank/DDBJ databases">
        <authorList>
            <person name="Murphy D."/>
        </authorList>
    </citation>
    <scope>NUCLEOTIDE SEQUENCE [LARGE SCALE GENOMIC DNA]</scope>
    <source>
        <strain evidence="1 2">PAP088</strain>
    </source>
</reference>
<organism evidence="1 2">
    <name type="scientific">Mycobacteroides abscessus</name>
    <dbReference type="NCBI Taxonomy" id="36809"/>
    <lineage>
        <taxon>Bacteria</taxon>
        <taxon>Bacillati</taxon>
        <taxon>Actinomycetota</taxon>
        <taxon>Actinomycetes</taxon>
        <taxon>Mycobacteriales</taxon>
        <taxon>Mycobacteriaceae</taxon>
        <taxon>Mycobacteroides</taxon>
    </lineage>
</organism>
<proteinExistence type="predicted"/>
<dbReference type="Proteomes" id="UP000045782">
    <property type="component" value="Unassembled WGS sequence"/>
</dbReference>
<gene>
    <name evidence="1" type="ORF">ERS075579_03747</name>
</gene>
<accession>A0A0U0YTI5</accession>
<protein>
    <submittedName>
        <fullName evidence="1">Uncharacterized protein</fullName>
    </submittedName>
</protein>
<name>A0A0U0YTI5_9MYCO</name>
<dbReference type="EMBL" id="CSWP01000008">
    <property type="protein sequence ID" value="CPV64963.1"/>
    <property type="molecule type" value="Genomic_DNA"/>
</dbReference>
<sequence length="124" mass="12753">MSLSGLKDTITVTSQFLSHAPAAVCFAALALAVGLAAAVLAIPAAAGPAQPGPQAPGNAQDLIAALKSRGDQVIINRSGPTKPLSQCVATSVRVGRHIYKQVPQRKGPAIRSLDSHVMYVMVQC</sequence>